<gene>
    <name evidence="2" type="ORF">PAXRUDRAFT_17543</name>
</gene>
<evidence type="ECO:0000313" key="2">
    <source>
        <dbReference type="EMBL" id="KIK77379.1"/>
    </source>
</evidence>
<dbReference type="HOGENOM" id="CLU_086109_0_0_1"/>
<feature type="region of interest" description="Disordered" evidence="1">
    <location>
        <begin position="62"/>
        <end position="81"/>
    </location>
</feature>
<feature type="region of interest" description="Disordered" evidence="1">
    <location>
        <begin position="269"/>
        <end position="319"/>
    </location>
</feature>
<protein>
    <submittedName>
        <fullName evidence="2">Uncharacterized protein</fullName>
    </submittedName>
</protein>
<dbReference type="InParanoid" id="A0A0D0DA64"/>
<sequence>MDVSSLSPSTVSIEHHCTPKTNQTPVFINQDILQSPPRKHLYDDNTNIGALLDMGSPGSMCSSKMHSSLPMSTPPTATPPPVSASEVLACRKRNLEAKARVCHMPQEHFQPYKCRIGPPPLELHFAMRSLECSSYTDLGYEDVMKGKAQFQRGLLLLSNEVMNKAYEAKMASKMCILDCLTLTQSEIHATEKHSDFLCAIQGEHTAELSATNKQLNWIKEALTNRGISHEEHIALNHAAYADEVVALTITDMQLNQILNAFRMWMPESDSDESSFASGSPVKMQLGSDSDETSSASGSSNGDISDDLVYEDAERSAPVC</sequence>
<evidence type="ECO:0000313" key="3">
    <source>
        <dbReference type="Proteomes" id="UP000054538"/>
    </source>
</evidence>
<feature type="compositionally biased region" description="Low complexity" evidence="1">
    <location>
        <begin position="292"/>
        <end position="302"/>
    </location>
</feature>
<dbReference type="EMBL" id="KN827014">
    <property type="protein sequence ID" value="KIK77379.1"/>
    <property type="molecule type" value="Genomic_DNA"/>
</dbReference>
<reference evidence="2 3" key="1">
    <citation type="submission" date="2014-04" db="EMBL/GenBank/DDBJ databases">
        <authorList>
            <consortium name="DOE Joint Genome Institute"/>
            <person name="Kuo A."/>
            <person name="Kohler A."/>
            <person name="Jargeat P."/>
            <person name="Nagy L.G."/>
            <person name="Floudas D."/>
            <person name="Copeland A."/>
            <person name="Barry K.W."/>
            <person name="Cichocki N."/>
            <person name="Veneault-Fourrey C."/>
            <person name="LaButti K."/>
            <person name="Lindquist E.A."/>
            <person name="Lipzen A."/>
            <person name="Lundell T."/>
            <person name="Morin E."/>
            <person name="Murat C."/>
            <person name="Sun H."/>
            <person name="Tunlid A."/>
            <person name="Henrissat B."/>
            <person name="Grigoriev I.V."/>
            <person name="Hibbett D.S."/>
            <person name="Martin F."/>
            <person name="Nordberg H.P."/>
            <person name="Cantor M.N."/>
            <person name="Hua S.X."/>
        </authorList>
    </citation>
    <scope>NUCLEOTIDE SEQUENCE [LARGE SCALE GENOMIC DNA]</scope>
    <source>
        <strain evidence="2 3">Ve08.2h10</strain>
    </source>
</reference>
<accession>A0A0D0DA64</accession>
<keyword evidence="3" id="KW-1185">Reference proteome</keyword>
<reference evidence="3" key="2">
    <citation type="submission" date="2015-01" db="EMBL/GenBank/DDBJ databases">
        <title>Evolutionary Origins and Diversification of the Mycorrhizal Mutualists.</title>
        <authorList>
            <consortium name="DOE Joint Genome Institute"/>
            <consortium name="Mycorrhizal Genomics Consortium"/>
            <person name="Kohler A."/>
            <person name="Kuo A."/>
            <person name="Nagy L.G."/>
            <person name="Floudas D."/>
            <person name="Copeland A."/>
            <person name="Barry K.W."/>
            <person name="Cichocki N."/>
            <person name="Veneault-Fourrey C."/>
            <person name="LaButti K."/>
            <person name="Lindquist E.A."/>
            <person name="Lipzen A."/>
            <person name="Lundell T."/>
            <person name="Morin E."/>
            <person name="Murat C."/>
            <person name="Riley R."/>
            <person name="Ohm R."/>
            <person name="Sun H."/>
            <person name="Tunlid A."/>
            <person name="Henrissat B."/>
            <person name="Grigoriev I.V."/>
            <person name="Hibbett D.S."/>
            <person name="Martin F."/>
        </authorList>
    </citation>
    <scope>NUCLEOTIDE SEQUENCE [LARGE SCALE GENOMIC DNA]</scope>
    <source>
        <strain evidence="3">Ve08.2h10</strain>
    </source>
</reference>
<dbReference type="OrthoDB" id="2690645at2759"/>
<name>A0A0D0DA64_9AGAM</name>
<feature type="region of interest" description="Disordered" evidence="1">
    <location>
        <begin position="1"/>
        <end position="22"/>
    </location>
</feature>
<dbReference type="Proteomes" id="UP000054538">
    <property type="component" value="Unassembled WGS sequence"/>
</dbReference>
<organism evidence="2 3">
    <name type="scientific">Paxillus rubicundulus Ve08.2h10</name>
    <dbReference type="NCBI Taxonomy" id="930991"/>
    <lineage>
        <taxon>Eukaryota</taxon>
        <taxon>Fungi</taxon>
        <taxon>Dikarya</taxon>
        <taxon>Basidiomycota</taxon>
        <taxon>Agaricomycotina</taxon>
        <taxon>Agaricomycetes</taxon>
        <taxon>Agaricomycetidae</taxon>
        <taxon>Boletales</taxon>
        <taxon>Paxilineae</taxon>
        <taxon>Paxillaceae</taxon>
        <taxon>Paxillus</taxon>
    </lineage>
</organism>
<dbReference type="AlphaFoldDB" id="A0A0D0DA64"/>
<evidence type="ECO:0000256" key="1">
    <source>
        <dbReference type="SAM" id="MobiDB-lite"/>
    </source>
</evidence>
<feature type="compositionally biased region" description="Polar residues" evidence="1">
    <location>
        <begin position="1"/>
        <end position="12"/>
    </location>
</feature>
<proteinExistence type="predicted"/>
<feature type="compositionally biased region" description="Pro residues" evidence="1">
    <location>
        <begin position="72"/>
        <end position="81"/>
    </location>
</feature>